<feature type="region of interest" description="Disordered" evidence="5">
    <location>
        <begin position="30"/>
        <end position="63"/>
    </location>
</feature>
<evidence type="ECO:0000313" key="7">
    <source>
        <dbReference type="EMBL" id="HIH09147.1"/>
    </source>
</evidence>
<dbReference type="GO" id="GO:0046872">
    <property type="term" value="F:metal ion binding"/>
    <property type="evidence" value="ECO:0007669"/>
    <property type="project" value="UniProtKB-KW"/>
</dbReference>
<dbReference type="InterPro" id="IPR052950">
    <property type="entry name" value="CISD"/>
</dbReference>
<keyword evidence="4" id="KW-0411">Iron-sulfur</keyword>
<dbReference type="PANTHER" id="PTHR46491">
    <property type="entry name" value="CDGSH IRON SULFUR DOMAIN PROTEIN HOMOLOG"/>
    <property type="match status" value="1"/>
</dbReference>
<organism evidence="7 8">
    <name type="scientific">Candidatus Iainarchaeum sp</name>
    <dbReference type="NCBI Taxonomy" id="3101447"/>
    <lineage>
        <taxon>Archaea</taxon>
        <taxon>Candidatus Iainarchaeota</taxon>
        <taxon>Candidatus Iainarchaeia</taxon>
        <taxon>Candidatus Iainarchaeales</taxon>
        <taxon>Candidatus Iainarchaeaceae</taxon>
        <taxon>Candidatus Iainarchaeum</taxon>
    </lineage>
</organism>
<evidence type="ECO:0000256" key="1">
    <source>
        <dbReference type="ARBA" id="ARBA00022714"/>
    </source>
</evidence>
<evidence type="ECO:0000256" key="3">
    <source>
        <dbReference type="ARBA" id="ARBA00023004"/>
    </source>
</evidence>
<keyword evidence="1" id="KW-0001">2Fe-2S</keyword>
<dbReference type="Proteomes" id="UP000565078">
    <property type="component" value="Unassembled WGS sequence"/>
</dbReference>
<dbReference type="PANTHER" id="PTHR46491:SF3">
    <property type="entry name" value="CDGSH IRON-SULFUR DOMAIN-CONTAINING PROTEIN 3, MITOCHONDRIAL"/>
    <property type="match status" value="1"/>
</dbReference>
<evidence type="ECO:0000256" key="4">
    <source>
        <dbReference type="ARBA" id="ARBA00023014"/>
    </source>
</evidence>
<accession>A0A7J4IZB7</accession>
<evidence type="ECO:0000313" key="8">
    <source>
        <dbReference type="Proteomes" id="UP000565078"/>
    </source>
</evidence>
<evidence type="ECO:0000256" key="5">
    <source>
        <dbReference type="SAM" id="MobiDB-lite"/>
    </source>
</evidence>
<evidence type="ECO:0000259" key="6">
    <source>
        <dbReference type="SMART" id="SM00704"/>
    </source>
</evidence>
<gene>
    <name evidence="7" type="ORF">HA254_00595</name>
</gene>
<dbReference type="EMBL" id="DUGC01000011">
    <property type="protein sequence ID" value="HIH09147.1"/>
    <property type="molecule type" value="Genomic_DNA"/>
</dbReference>
<dbReference type="InterPro" id="IPR042216">
    <property type="entry name" value="MitoNEET_CISD"/>
</dbReference>
<keyword evidence="3" id="KW-0408">Iron</keyword>
<proteinExistence type="predicted"/>
<evidence type="ECO:0000256" key="2">
    <source>
        <dbReference type="ARBA" id="ARBA00022723"/>
    </source>
</evidence>
<feature type="compositionally biased region" description="Basic and acidic residues" evidence="5">
    <location>
        <begin position="38"/>
        <end position="50"/>
    </location>
</feature>
<dbReference type="GO" id="GO:0005737">
    <property type="term" value="C:cytoplasm"/>
    <property type="evidence" value="ECO:0007669"/>
    <property type="project" value="UniProtKB-ARBA"/>
</dbReference>
<dbReference type="GO" id="GO:0051537">
    <property type="term" value="F:2 iron, 2 sulfur cluster binding"/>
    <property type="evidence" value="ECO:0007669"/>
    <property type="project" value="UniProtKB-KW"/>
</dbReference>
<dbReference type="Gene3D" id="3.40.5.90">
    <property type="entry name" value="CDGSH iron-sulfur domain, mitoNEET-type"/>
    <property type="match status" value="1"/>
</dbReference>
<dbReference type="InterPro" id="IPR018967">
    <property type="entry name" value="FeS-contain_CDGSH-typ"/>
</dbReference>
<comment type="caution">
    <text evidence="7">The sequence shown here is derived from an EMBL/GenBank/DDBJ whole genome shotgun (WGS) entry which is preliminary data.</text>
</comment>
<name>A0A7J4IZB7_9ARCH</name>
<keyword evidence="2" id="KW-0479">Metal-binding</keyword>
<dbReference type="SMART" id="SM00704">
    <property type="entry name" value="ZnF_CDGSH"/>
    <property type="match status" value="1"/>
</dbReference>
<protein>
    <submittedName>
        <fullName evidence="7">CDGSH iron-sulfur domain-containing protein</fullName>
    </submittedName>
</protein>
<feature type="domain" description="Iron-binding zinc finger CDGSH type" evidence="6">
    <location>
        <begin position="9"/>
        <end position="46"/>
    </location>
</feature>
<dbReference type="Pfam" id="PF09360">
    <property type="entry name" value="zf-CDGSH"/>
    <property type="match status" value="1"/>
</dbReference>
<reference evidence="8" key="1">
    <citation type="journal article" date="2020" name="bioRxiv">
        <title>A rank-normalized archaeal taxonomy based on genome phylogeny resolves widespread incomplete and uneven classifications.</title>
        <authorList>
            <person name="Rinke C."/>
            <person name="Chuvochina M."/>
            <person name="Mussig A.J."/>
            <person name="Chaumeil P.-A."/>
            <person name="Waite D.W."/>
            <person name="Whitman W.B."/>
            <person name="Parks D.H."/>
            <person name="Hugenholtz P."/>
        </authorList>
    </citation>
    <scope>NUCLEOTIDE SEQUENCE [LARGE SCALE GENOMIC DNA]</scope>
</reference>
<dbReference type="AlphaFoldDB" id="A0A7J4IZB7"/>
<sequence length="63" mass="6800">MSDAKRAGDGPAEVHLEAGKKSAWCACGRSSNQPFCDGSHKKTLDEENGKTYKYSPDGTRVEP</sequence>